<dbReference type="GO" id="GO:0020037">
    <property type="term" value="F:heme binding"/>
    <property type="evidence" value="ECO:0007669"/>
    <property type="project" value="UniProtKB-UniRule"/>
</dbReference>
<dbReference type="AlphaFoldDB" id="A0A4V1C527"/>
<dbReference type="GO" id="GO:0050660">
    <property type="term" value="F:flavin adenine dinucleotide binding"/>
    <property type="evidence" value="ECO:0007669"/>
    <property type="project" value="TreeGrafter"/>
</dbReference>
<dbReference type="InterPro" id="IPR017927">
    <property type="entry name" value="FAD-bd_FR_type"/>
</dbReference>
<dbReference type="InterPro" id="IPR036396">
    <property type="entry name" value="Cyt_P450_sf"/>
</dbReference>
<dbReference type="EC" id="1.6.2.4" evidence="16"/>
<gene>
    <name evidence="21" type="ORF">PoMZ_10637</name>
</gene>
<keyword evidence="12 16" id="KW-0408">Iron</keyword>
<dbReference type="InterPro" id="IPR017972">
    <property type="entry name" value="Cyt_P450_CS"/>
</dbReference>
<dbReference type="InterPro" id="IPR029039">
    <property type="entry name" value="Flavoprotein-like_sf"/>
</dbReference>
<evidence type="ECO:0000256" key="7">
    <source>
        <dbReference type="ARBA" id="ARBA00022723"/>
    </source>
</evidence>
<dbReference type="Pfam" id="PF00067">
    <property type="entry name" value="p450"/>
    <property type="match status" value="1"/>
</dbReference>
<evidence type="ECO:0000256" key="15">
    <source>
        <dbReference type="ARBA" id="ARBA00049342"/>
    </source>
</evidence>
<dbReference type="Pfam" id="PF00667">
    <property type="entry name" value="FAD_binding_1"/>
    <property type="match status" value="1"/>
</dbReference>
<dbReference type="Gene3D" id="1.20.990.10">
    <property type="entry name" value="NADPH-cytochrome p450 Reductase, Chain A, domain 3"/>
    <property type="match status" value="1"/>
</dbReference>
<evidence type="ECO:0000259" key="20">
    <source>
        <dbReference type="PROSITE" id="PS51384"/>
    </source>
</evidence>
<keyword evidence="8 16" id="KW-0274">FAD</keyword>
<evidence type="ECO:0000256" key="4">
    <source>
        <dbReference type="ARBA" id="ARBA00022617"/>
    </source>
</evidence>
<feature type="binding site" description="axial binding residue" evidence="17">
    <location>
        <position position="448"/>
    </location>
    <ligand>
        <name>heme</name>
        <dbReference type="ChEBI" id="CHEBI:30413"/>
    </ligand>
    <ligandPart>
        <name>Fe</name>
        <dbReference type="ChEBI" id="CHEBI:18248"/>
    </ligandPart>
</feature>
<keyword evidence="3 16" id="KW-0813">Transport</keyword>
<dbReference type="GO" id="GO:0003958">
    <property type="term" value="F:NADPH-hemoprotein reductase activity"/>
    <property type="evidence" value="ECO:0007669"/>
    <property type="project" value="UniProtKB-UniRule"/>
</dbReference>
<dbReference type="PIRSF" id="PIRSF000209">
    <property type="entry name" value="Bifunctional_P450_P450R"/>
    <property type="match status" value="1"/>
</dbReference>
<dbReference type="Pfam" id="PF00258">
    <property type="entry name" value="Flavodoxin_1"/>
    <property type="match status" value="1"/>
</dbReference>
<evidence type="ECO:0000256" key="17">
    <source>
        <dbReference type="PIRSR" id="PIRSR000209-1"/>
    </source>
</evidence>
<dbReference type="InterPro" id="IPR039261">
    <property type="entry name" value="FNR_nucleotide-bd"/>
</dbReference>
<feature type="region of interest" description="Disordered" evidence="18">
    <location>
        <begin position="1"/>
        <end position="41"/>
    </location>
</feature>
<protein>
    <recommendedName>
        <fullName evidence="16">Bifunctional cytochrome P450/NADPH--P450 reductase</fullName>
    </recommendedName>
    <domain>
        <recommendedName>
            <fullName evidence="16">Cytochrome P450</fullName>
            <ecNumber evidence="16">1.14.14.1</ecNumber>
        </recommendedName>
    </domain>
    <domain>
        <recommendedName>
            <fullName evidence="16">NADPH--cytochrome P450 reductase</fullName>
            <ecNumber evidence="16">1.6.2.4</ecNumber>
        </recommendedName>
    </domain>
</protein>
<dbReference type="FunFam" id="2.40.30.10:FF:000198">
    <property type="entry name" value="Bifunctional cytochrome P450/NADPH--P450 reductase"/>
    <property type="match status" value="1"/>
</dbReference>
<dbReference type="InterPro" id="IPR001433">
    <property type="entry name" value="OxRdtase_FAD/NAD-bd"/>
</dbReference>
<keyword evidence="6 16" id="KW-0288">FMN</keyword>
<dbReference type="InterPro" id="IPR017938">
    <property type="entry name" value="Riboflavin_synthase-like_b-brl"/>
</dbReference>
<evidence type="ECO:0000256" key="12">
    <source>
        <dbReference type="ARBA" id="ARBA00023004"/>
    </source>
</evidence>
<sequence>MSHNHNPRANNRRGSIREKLKMGTAKNPPKAVPEQDDDEDVKLVPIPQPSRAPFVGNLPDLDVKFPLDSMVNLANKYGSIFKLDLPGLEFVTVSDWDLVHEVCDDSRFKKSIKGDLEELRNAVHDGLFTSSGEDEENWGIAHRVLMTAFGPLSIRNMFDEMHEVASQLALKWARQGPHEPLDVSGDTTRLALDTVALCSMGFRFNSYYRQDLHPFIKAMNEVLDEAGRRANRFMPSVFYHSHNKKFRENIKLLRTTAREVLDARKTQKGPEKRRDLLTAMLDGVDPKTGKKMTDESIIDNLITFLVAGHETTAATLSFALYNLAKFPEVSRKAQKEVDDVVGKGAVKLEHVPKLKYISALIRETLRLNAPITAFGREAIGDQVLGGKYLLKDKTQIVCFLTKSQSDPVIWGPDADEFKPERMLDDSFDRMQKKHPHCWAPFGTGVRGCIGRPFAWQEMVLCLAVLLQNYNFVMYNPAYALRLAQSLTIRPKELYLRAISREGLTPAQLEARLAGGYTNGVHAEVPAEAATPGAPVDGSKNVGKMAIYYGSNSGTCEFMAQRLAADAGSHGYTASVDTLDAAKEAMPTGIPVVIITASYEGQPTQNACHFVNWIQNLEEGKLKGVKYAVWGCGHSDWADTYQKVPAQIDTTLHKLGASRILPIGTTNAKDRDMFSDFETWEDQTLWPAMRDQFGGSEAAEAAPSVEVTFSTPRASDLRQDVRESLVVDARSLSKPRGEAGAREKRHLEIRLPTGCSYAAGDYLAVLPHNPRESVARIMRRFNLAWDTYMTVGAARATTLPTGVSLPVSEVLSSYVEIGQTATRRNITDLGQFANDDDTKYEILKLSKDSFDDEVRAKSLSVIGILERFPSLLVPFETFLFMLPPMRVRQYSISSSPLVDKGKLTLTYSVLDAPAHSGMGRHVGVASSYLSSLMPGDKLQASVRPAAGGFRLPPDPLRTPMICIAAGTGLAPFRAFIQERAVLLRTSAQTPPAAPALLFYGCRDPDQDDLYRDELDAWEAAGAVVVYRAFSRRADASGGCSYVQDRLWREREAVGELWRRDARVYICGAGRMAGGVKEVLVRIMQSEGERMGSPISAEEGMAWFDKHRNERFATDVFD</sequence>
<comment type="catalytic activity">
    <reaction evidence="15 16">
        <text>2 oxidized [cytochrome P450] + NADPH = 2 reduced [cytochrome P450] + NADP(+) + H(+)</text>
        <dbReference type="Rhea" id="RHEA:24040"/>
        <dbReference type="Rhea" id="RHEA-COMP:14627"/>
        <dbReference type="Rhea" id="RHEA-COMP:14628"/>
        <dbReference type="ChEBI" id="CHEBI:15378"/>
        <dbReference type="ChEBI" id="CHEBI:55376"/>
        <dbReference type="ChEBI" id="CHEBI:57783"/>
        <dbReference type="ChEBI" id="CHEBI:58349"/>
        <dbReference type="ChEBI" id="CHEBI:60344"/>
        <dbReference type="EC" id="1.6.2.4"/>
    </reaction>
</comment>
<keyword evidence="10 16" id="KW-0249">Electron transport</keyword>
<dbReference type="Gene3D" id="1.10.630.10">
    <property type="entry name" value="Cytochrome P450"/>
    <property type="match status" value="1"/>
</dbReference>
<keyword evidence="11 16" id="KW-0560">Oxidoreductase</keyword>
<evidence type="ECO:0000256" key="11">
    <source>
        <dbReference type="ARBA" id="ARBA00023002"/>
    </source>
</evidence>
<dbReference type="GO" id="GO:0005829">
    <property type="term" value="C:cytosol"/>
    <property type="evidence" value="ECO:0007669"/>
    <property type="project" value="TreeGrafter"/>
</dbReference>
<keyword evidence="5 16" id="KW-0285">Flavoprotein</keyword>
<evidence type="ECO:0000256" key="14">
    <source>
        <dbReference type="ARBA" id="ARBA00047827"/>
    </source>
</evidence>
<keyword evidence="4 16" id="KW-0349">Heme</keyword>
<keyword evidence="7 16" id="KW-0479">Metal-binding</keyword>
<evidence type="ECO:0000256" key="8">
    <source>
        <dbReference type="ARBA" id="ARBA00022827"/>
    </source>
</evidence>
<dbReference type="PRINTS" id="PR00369">
    <property type="entry name" value="FLAVODOXIN"/>
</dbReference>
<reference evidence="21 22" key="1">
    <citation type="journal article" date="2019" name="Mol. Biol. Evol.">
        <title>Blast fungal genomes show frequent chromosomal changes, gene gains and losses, and effector gene turnover.</title>
        <authorList>
            <person name="Gomez Luciano L.B."/>
            <person name="Jason Tsai I."/>
            <person name="Chuma I."/>
            <person name="Tosa Y."/>
            <person name="Chen Y.H."/>
            <person name="Li J.Y."/>
            <person name="Li M.Y."/>
            <person name="Jade Lu M.Y."/>
            <person name="Nakayashiki H."/>
            <person name="Li W.H."/>
        </authorList>
    </citation>
    <scope>NUCLEOTIDE SEQUENCE [LARGE SCALE GENOMIC DNA]</scope>
    <source>
        <strain evidence="21">MZ5-1-6</strain>
    </source>
</reference>
<comment type="cofactor">
    <cofactor evidence="1 16 17">
        <name>heme</name>
        <dbReference type="ChEBI" id="CHEBI:30413"/>
    </cofactor>
</comment>
<dbReference type="CDD" id="cd06206">
    <property type="entry name" value="bifunctional_CYPOR"/>
    <property type="match status" value="1"/>
</dbReference>
<dbReference type="SUPFAM" id="SSF52218">
    <property type="entry name" value="Flavoproteins"/>
    <property type="match status" value="1"/>
</dbReference>
<evidence type="ECO:0000313" key="21">
    <source>
        <dbReference type="EMBL" id="QBZ54925.1"/>
    </source>
</evidence>
<evidence type="ECO:0000256" key="5">
    <source>
        <dbReference type="ARBA" id="ARBA00022630"/>
    </source>
</evidence>
<evidence type="ECO:0000256" key="16">
    <source>
        <dbReference type="PIRNR" id="PIRNR000209"/>
    </source>
</evidence>
<evidence type="ECO:0000256" key="13">
    <source>
        <dbReference type="ARBA" id="ARBA00023033"/>
    </source>
</evidence>
<accession>A0A4V1C527</accession>
<comment type="cofactor">
    <cofactor evidence="16">
        <name>FAD</name>
        <dbReference type="ChEBI" id="CHEBI:57692"/>
    </cofactor>
    <cofactor evidence="16">
        <name>FMN</name>
        <dbReference type="ChEBI" id="CHEBI:58210"/>
    </cofactor>
</comment>
<evidence type="ECO:0000256" key="1">
    <source>
        <dbReference type="ARBA" id="ARBA00001971"/>
    </source>
</evidence>
<dbReference type="InterPro" id="IPR001709">
    <property type="entry name" value="Flavoprot_Pyr_Nucl_cyt_Rdtase"/>
</dbReference>
<evidence type="ECO:0000256" key="10">
    <source>
        <dbReference type="ARBA" id="ARBA00022982"/>
    </source>
</evidence>
<keyword evidence="9 16" id="KW-0521">NADP</keyword>
<dbReference type="Proteomes" id="UP000294847">
    <property type="component" value="Chromosome 1"/>
</dbReference>
<dbReference type="PRINTS" id="PR00371">
    <property type="entry name" value="FPNCR"/>
</dbReference>
<dbReference type="InterPro" id="IPR008254">
    <property type="entry name" value="Flavodoxin/NO_synth"/>
</dbReference>
<comment type="similarity">
    <text evidence="2 16">In the N-terminal section; belongs to the cytochrome P450 family.</text>
</comment>
<dbReference type="GO" id="GO:0005506">
    <property type="term" value="F:iron ion binding"/>
    <property type="evidence" value="ECO:0007669"/>
    <property type="project" value="UniProtKB-UniRule"/>
</dbReference>
<dbReference type="PROSITE" id="PS51384">
    <property type="entry name" value="FAD_FR"/>
    <property type="match status" value="1"/>
</dbReference>
<evidence type="ECO:0000256" key="3">
    <source>
        <dbReference type="ARBA" id="ARBA00022448"/>
    </source>
</evidence>
<comment type="catalytic activity">
    <reaction evidence="14 16">
        <text>an organic molecule + reduced [NADPH--hemoprotein reductase] + O2 = an alcohol + oxidized [NADPH--hemoprotein reductase] + H2O + H(+)</text>
        <dbReference type="Rhea" id="RHEA:17149"/>
        <dbReference type="Rhea" id="RHEA-COMP:11964"/>
        <dbReference type="Rhea" id="RHEA-COMP:11965"/>
        <dbReference type="ChEBI" id="CHEBI:15377"/>
        <dbReference type="ChEBI" id="CHEBI:15378"/>
        <dbReference type="ChEBI" id="CHEBI:15379"/>
        <dbReference type="ChEBI" id="CHEBI:30879"/>
        <dbReference type="ChEBI" id="CHEBI:57618"/>
        <dbReference type="ChEBI" id="CHEBI:58210"/>
        <dbReference type="ChEBI" id="CHEBI:142491"/>
        <dbReference type="EC" id="1.14.14.1"/>
    </reaction>
</comment>
<name>A0A4V1C527_PYROR</name>
<dbReference type="GO" id="GO:0010181">
    <property type="term" value="F:FMN binding"/>
    <property type="evidence" value="ECO:0007669"/>
    <property type="project" value="UniProtKB-UniRule"/>
</dbReference>
<dbReference type="CDD" id="cd11068">
    <property type="entry name" value="CYP120A1"/>
    <property type="match status" value="1"/>
</dbReference>
<feature type="compositionally biased region" description="Polar residues" evidence="18">
    <location>
        <begin position="1"/>
        <end position="13"/>
    </location>
</feature>
<dbReference type="SUPFAM" id="SSF63380">
    <property type="entry name" value="Riboflavin synthase domain-like"/>
    <property type="match status" value="1"/>
</dbReference>
<evidence type="ECO:0000256" key="18">
    <source>
        <dbReference type="SAM" id="MobiDB-lite"/>
    </source>
</evidence>
<feature type="domain" description="FAD-binding FR-type" evidence="20">
    <location>
        <begin position="718"/>
        <end position="951"/>
    </location>
</feature>
<dbReference type="FunFam" id="1.10.630.10:FF:000040">
    <property type="entry name" value="Bifunctional cytochrome P450/NADPH--P450 reductase"/>
    <property type="match status" value="1"/>
</dbReference>
<proteinExistence type="inferred from homology"/>
<dbReference type="PANTHER" id="PTHR19384:SF127">
    <property type="entry name" value="BIFUNCTIONAL CYTOCHROME P450_NADPH--P450 REDUCTASE"/>
    <property type="match status" value="1"/>
</dbReference>
<feature type="domain" description="Flavodoxin-like" evidence="19">
    <location>
        <begin position="544"/>
        <end position="684"/>
    </location>
</feature>
<organism evidence="21 22">
    <name type="scientific">Pyricularia oryzae</name>
    <name type="common">Rice blast fungus</name>
    <name type="synonym">Magnaporthe oryzae</name>
    <dbReference type="NCBI Taxonomy" id="318829"/>
    <lineage>
        <taxon>Eukaryota</taxon>
        <taxon>Fungi</taxon>
        <taxon>Dikarya</taxon>
        <taxon>Ascomycota</taxon>
        <taxon>Pezizomycotina</taxon>
        <taxon>Sordariomycetes</taxon>
        <taxon>Sordariomycetidae</taxon>
        <taxon>Magnaporthales</taxon>
        <taxon>Pyriculariaceae</taxon>
        <taxon>Pyricularia</taxon>
    </lineage>
</organism>
<evidence type="ECO:0000259" key="19">
    <source>
        <dbReference type="PROSITE" id="PS50902"/>
    </source>
</evidence>
<dbReference type="SUPFAM" id="SSF48264">
    <property type="entry name" value="Cytochrome P450"/>
    <property type="match status" value="1"/>
</dbReference>
<dbReference type="InterPro" id="IPR003097">
    <property type="entry name" value="CysJ-like_FAD-binding"/>
</dbReference>
<dbReference type="InterPro" id="IPR023206">
    <property type="entry name" value="Bifunctional_P450_P450_red"/>
</dbReference>
<dbReference type="Gene3D" id="2.40.30.10">
    <property type="entry name" value="Translation factors"/>
    <property type="match status" value="1"/>
</dbReference>
<evidence type="ECO:0000313" key="22">
    <source>
        <dbReference type="Proteomes" id="UP000294847"/>
    </source>
</evidence>
<dbReference type="PANTHER" id="PTHR19384">
    <property type="entry name" value="NITRIC OXIDE SYNTHASE-RELATED"/>
    <property type="match status" value="1"/>
</dbReference>
<dbReference type="GO" id="GO:0070330">
    <property type="term" value="F:aromatase activity"/>
    <property type="evidence" value="ECO:0007669"/>
    <property type="project" value="UniProtKB-UniRule"/>
</dbReference>
<dbReference type="InterPro" id="IPR023173">
    <property type="entry name" value="NADPH_Cyt_P450_Rdtase_alpha"/>
</dbReference>
<dbReference type="InterPro" id="IPR001128">
    <property type="entry name" value="Cyt_P450"/>
</dbReference>
<evidence type="ECO:0000256" key="6">
    <source>
        <dbReference type="ARBA" id="ARBA00022643"/>
    </source>
</evidence>
<keyword evidence="13 16" id="KW-0503">Monooxygenase</keyword>
<dbReference type="PROSITE" id="PS50902">
    <property type="entry name" value="FLAVODOXIN_LIKE"/>
    <property type="match status" value="1"/>
</dbReference>
<dbReference type="EMBL" id="CP034204">
    <property type="protein sequence ID" value="QBZ54925.1"/>
    <property type="molecule type" value="Genomic_DNA"/>
</dbReference>
<dbReference type="Gene3D" id="3.40.50.360">
    <property type="match status" value="1"/>
</dbReference>
<evidence type="ECO:0000256" key="9">
    <source>
        <dbReference type="ARBA" id="ARBA00022857"/>
    </source>
</evidence>
<dbReference type="Pfam" id="PF00175">
    <property type="entry name" value="NAD_binding_1"/>
    <property type="match status" value="1"/>
</dbReference>
<dbReference type="EC" id="1.14.14.1" evidence="16"/>
<dbReference type="PROSITE" id="PS00086">
    <property type="entry name" value="CYTOCHROME_P450"/>
    <property type="match status" value="1"/>
</dbReference>
<dbReference type="Gene3D" id="3.40.50.80">
    <property type="entry name" value="Nucleotide-binding domain of ferredoxin-NADP reductase (FNR) module"/>
    <property type="match status" value="1"/>
</dbReference>
<dbReference type="InterPro" id="IPR001094">
    <property type="entry name" value="Flavdoxin-like"/>
</dbReference>
<evidence type="ECO:0000256" key="2">
    <source>
        <dbReference type="ARBA" id="ARBA00010018"/>
    </source>
</evidence>
<dbReference type="SUPFAM" id="SSF52343">
    <property type="entry name" value="Ferredoxin reductase-like, C-terminal NADP-linked domain"/>
    <property type="match status" value="1"/>
</dbReference>